<keyword evidence="3" id="KW-1185">Reference proteome</keyword>
<feature type="domain" description="Putative endonuclease Z1" evidence="1">
    <location>
        <begin position="291"/>
        <end position="520"/>
    </location>
</feature>
<evidence type="ECO:0000313" key="2">
    <source>
        <dbReference type="EMBL" id="WZN47689.1"/>
    </source>
</evidence>
<dbReference type="InterPro" id="IPR027417">
    <property type="entry name" value="P-loop_NTPase"/>
</dbReference>
<protein>
    <submittedName>
        <fullName evidence="2">Z1 domain-containing protein</fullName>
    </submittedName>
</protein>
<dbReference type="Proteomes" id="UP001449657">
    <property type="component" value="Chromosome"/>
</dbReference>
<accession>A0ABZ2ZB16</accession>
<name>A0ABZ2ZB16_9BACT</name>
<organism evidence="2 3">
    <name type="scientific">Chitinophaga caseinilytica</name>
    <dbReference type="NCBI Taxonomy" id="2267521"/>
    <lineage>
        <taxon>Bacteria</taxon>
        <taxon>Pseudomonadati</taxon>
        <taxon>Bacteroidota</taxon>
        <taxon>Chitinophagia</taxon>
        <taxon>Chitinophagales</taxon>
        <taxon>Chitinophagaceae</taxon>
        <taxon>Chitinophaga</taxon>
    </lineage>
</organism>
<proteinExistence type="predicted"/>
<reference evidence="2 3" key="1">
    <citation type="submission" date="2024-03" db="EMBL/GenBank/DDBJ databases">
        <title>Chitinophaga caseinilytica sp. nov., a casein hydrolysing bacterium isolated from forest soil.</title>
        <authorList>
            <person name="Lee D.S."/>
            <person name="Han D.M."/>
            <person name="Baek J.H."/>
            <person name="Choi D.G."/>
            <person name="Jeon J.H."/>
            <person name="Jeon C.O."/>
        </authorList>
    </citation>
    <scope>NUCLEOTIDE SEQUENCE [LARGE SCALE GENOMIC DNA]</scope>
    <source>
        <strain evidence="2 3">KACC 19118</strain>
    </source>
</reference>
<gene>
    <name evidence="2" type="ORF">WJU22_05800</name>
</gene>
<evidence type="ECO:0000313" key="3">
    <source>
        <dbReference type="Proteomes" id="UP001449657"/>
    </source>
</evidence>
<dbReference type="Pfam" id="PF10593">
    <property type="entry name" value="Z1"/>
    <property type="match status" value="1"/>
</dbReference>
<dbReference type="RefSeq" id="WP_341842314.1">
    <property type="nucleotide sequence ID" value="NZ_CP149792.1"/>
</dbReference>
<evidence type="ECO:0000259" key="1">
    <source>
        <dbReference type="Pfam" id="PF10593"/>
    </source>
</evidence>
<dbReference type="InterPro" id="IPR018310">
    <property type="entry name" value="Put_endonuclease_Z1-dom"/>
</dbReference>
<dbReference type="SUPFAM" id="SSF52540">
    <property type="entry name" value="P-loop containing nucleoside triphosphate hydrolases"/>
    <property type="match status" value="1"/>
</dbReference>
<dbReference type="EMBL" id="CP150096">
    <property type="protein sequence ID" value="WZN47689.1"/>
    <property type="molecule type" value="Genomic_DNA"/>
</dbReference>
<sequence>MTRKYGPEKAGVTVKAIDEATKSIMQRLANPRRSEINYKGLVVGYVQSGKTANFTALIAKAVDAGYRFIIVLAGIHNVLRRQTQIRLDRELTGVRDMISPEKYIDAPGAAREWNRLTTAHNDFSITNLGLFSTFCERDTPTLAVVKKQTTVLNNLISYVSKAPVELRQRMPVLIIDDEADQASIDANAGDPGEDKTIINRHICRLLDCFNKKAYIGYTATPFANVLIDMNAEAIKGQEDLYPRNFVVSLPEPIGYFGASRIFKGELARSFVVEVPDEANELTRRSRVTDKLSIAIDQFLLACAVRNLRGDKMKPMSMLVHAFHQISRIMAVKKIVTEYVEQIAGRYSDSNEAMLLKQSMQMVWRDYSTNSEKLKAGLGTNNFIPEFDAVWFELANVLKSVKVVELHSNSDDSLDYMSGNEVKVIAVGGNQLSRGLTLEGLMISYYLRASRQYDTLLQMGRWFGYRHGYEDLTRVHTTATIWGFFEHLALVEEEIRQEIYRYEEENKTPLEMAIAIKGHRNLMVTSPNKMGAATERQISYSDSLNQTTWFALEKPELLRGNLNLANSFLNNINEQYGFEYRTDSHAYVAESVDGDAVLNDFLNRYSFTEASDTGGPGLDSIKLLEYISRRQSGGLHPPELGKWNIGIVSNVKPVEGLEPVWLGGVEVNMMQRSRVVTNKGYNIGVMTSPNNLRISYDENGKRAIPTLLIYLIWKGSKAVARTLKEQKKVRVDLYHGVKEEPIDLLGVAIILPESRYEPNDYIGQ</sequence>